<reference evidence="2" key="1">
    <citation type="submission" date="2017-04" db="EMBL/GenBank/DDBJ databases">
        <title>Function of individual gut microbiota members based on whole genome sequencing of pure cultures obtained from chicken caecum.</title>
        <authorList>
            <person name="Medvecky M."/>
            <person name="Cejkova D."/>
            <person name="Polansky O."/>
            <person name="Karasova D."/>
            <person name="Kubasova T."/>
            <person name="Cizek A."/>
            <person name="Rychlik I."/>
        </authorList>
    </citation>
    <scope>NUCLEOTIDE SEQUENCE [LARGE SCALE GENOMIC DNA]</scope>
    <source>
        <strain evidence="2">An43</strain>
    </source>
</reference>
<accession>A0A1Y3YZF6</accession>
<dbReference type="AlphaFoldDB" id="A0A1Y3YZF6"/>
<sequence length="70" mass="7949">MKESSLNPERSSNKLFPMAHYINPRSYAGFTSTDCRKEPFSEKDKSMVAKFDLAYHALIISLVVVTTFCV</sequence>
<protein>
    <submittedName>
        <fullName evidence="1">Uncharacterized protein</fullName>
    </submittedName>
</protein>
<evidence type="ECO:0000313" key="2">
    <source>
        <dbReference type="Proteomes" id="UP000195386"/>
    </source>
</evidence>
<comment type="caution">
    <text evidence="1">The sequence shown here is derived from an EMBL/GenBank/DDBJ whole genome shotgun (WGS) entry which is preliminary data.</text>
</comment>
<dbReference type="Proteomes" id="UP000195386">
    <property type="component" value="Unassembled WGS sequence"/>
</dbReference>
<name>A0A1Y3YZF6_9BACE</name>
<proteinExistence type="predicted"/>
<organism evidence="1 2">
    <name type="scientific">Bacteroides clarus</name>
    <dbReference type="NCBI Taxonomy" id="626929"/>
    <lineage>
        <taxon>Bacteria</taxon>
        <taxon>Pseudomonadati</taxon>
        <taxon>Bacteroidota</taxon>
        <taxon>Bacteroidia</taxon>
        <taxon>Bacteroidales</taxon>
        <taxon>Bacteroidaceae</taxon>
        <taxon>Bacteroides</taxon>
    </lineage>
</organism>
<evidence type="ECO:0000313" key="1">
    <source>
        <dbReference type="EMBL" id="OUO03206.1"/>
    </source>
</evidence>
<gene>
    <name evidence="1" type="ORF">B5F97_01970</name>
</gene>
<dbReference type="EMBL" id="NFII01000001">
    <property type="protein sequence ID" value="OUO03206.1"/>
    <property type="molecule type" value="Genomic_DNA"/>
</dbReference>